<feature type="region of interest" description="Disordered" evidence="1">
    <location>
        <begin position="1"/>
        <end position="21"/>
    </location>
</feature>
<evidence type="ECO:0000313" key="3">
    <source>
        <dbReference type="Proteomes" id="UP000789595"/>
    </source>
</evidence>
<evidence type="ECO:0000313" key="2">
    <source>
        <dbReference type="EMBL" id="CAH0374970.1"/>
    </source>
</evidence>
<sequence length="1085" mass="117026">MVKTRGGNDTKPQSTPQLCSAAHNAEAQESPYVSTTPLEAKTCEAARHPSTLSVEAALARIPKQPNSSCACEEAYNWLVLVAYAEYRRALENGDDTTEQWAWLEYCISVFLFHYSRRFFGAKLTLSYLAAMEATTSMSWQKNGIASRDHCDMLALQEEAGCSFHADDWVTDRNIPRYDAEVLLYSPWALQFESCLALGYNIHNGTSAVVVARRRARRTMRGILQTAGLQAGNQQHHAQVVQQLVQQNVGVLRHGSGNVRAWAGNALRLQGGSWSPNAANDPRALPWFERDAAVAAVAADDDEAAPLMIEPPTEALDVVEGDGAMDLEELAAPSEPGHVGVVADPLVTGVAATAPRAALALLDTSAHVFDGPYAPSAGLHALSPPQLDGRVVRSFETGEPLMDALLGLGRGAGASLSAVSRGRGASLSRLMSACGDGSCDTATLCFLTCSPSTALGGLRASSSEVQQPRAWGAFGGARSGAALGLVGGCSGPGSTDTEPGAAVLAPSMPTVSDNCRAVARAWRELAQRDHKNECDRLVFQMEPFDEEEGAPAFVERVFAGASSRGKSLYRTLSYALDDVGSKLIDRKTAVFAALDGVTAADFLKTSRLLESSDTSGGSDALVSGLSAGAGDAIDATTGFTEQDRLDLQRIIKGGGTLSKPRLEAAFKRHGLPPWDKFTACVESNKLRAHLEKLLADAADSDSEDDDSEDEDDCTRGSGADASVEEFVRVVGKYVDFKGAGDIVIGEDFLSVALSLCVPTEVRDLEEEVTETPTQRYKASDLKSASEVLAKNFDDIVALLNVASLQALACVSHAGAAVVPFRGAASFWIRRGSTTDDEVTPSTFRSCLLPEFLPFGAADAPQKERVEKAHELVVKMLLRAEEITVKQDIGVGETPWEILRDAAANSRFSFVEFHQLRKAVGERDEWFQDYKASHAGCTVNTNIKIALTKKLLDQYLRRLLRDPARKQELETVASKPSAHLAVTLETSLSTFLVLSKKRREAFLDQSVKLKNYGYARVHSTPVAIKIIRDATEKIEATLEELSTDFPARRDAAVEYLLSLPDFQPTTDPEREQVAAWRSWMSDPLHVA</sequence>
<dbReference type="EMBL" id="CAKKNE010000004">
    <property type="protein sequence ID" value="CAH0374970.1"/>
    <property type="molecule type" value="Genomic_DNA"/>
</dbReference>
<proteinExistence type="predicted"/>
<gene>
    <name evidence="2" type="ORF">PECAL_4P22840</name>
</gene>
<reference evidence="2" key="1">
    <citation type="submission" date="2021-11" db="EMBL/GenBank/DDBJ databases">
        <authorList>
            <consortium name="Genoscope - CEA"/>
            <person name="William W."/>
        </authorList>
    </citation>
    <scope>NUCLEOTIDE SEQUENCE</scope>
</reference>
<comment type="caution">
    <text evidence="2">The sequence shown here is derived from an EMBL/GenBank/DDBJ whole genome shotgun (WGS) entry which is preliminary data.</text>
</comment>
<protein>
    <submittedName>
        <fullName evidence="2">Uncharacterized protein</fullName>
    </submittedName>
</protein>
<dbReference type="Proteomes" id="UP000789595">
    <property type="component" value="Unassembled WGS sequence"/>
</dbReference>
<dbReference type="AlphaFoldDB" id="A0A8J2WPC9"/>
<keyword evidence="3" id="KW-1185">Reference proteome</keyword>
<evidence type="ECO:0000256" key="1">
    <source>
        <dbReference type="SAM" id="MobiDB-lite"/>
    </source>
</evidence>
<feature type="region of interest" description="Disordered" evidence="1">
    <location>
        <begin position="696"/>
        <end position="717"/>
    </location>
</feature>
<feature type="compositionally biased region" description="Acidic residues" evidence="1">
    <location>
        <begin position="697"/>
        <end position="711"/>
    </location>
</feature>
<accession>A0A8J2WPC9</accession>
<organism evidence="2 3">
    <name type="scientific">Pelagomonas calceolata</name>
    <dbReference type="NCBI Taxonomy" id="35677"/>
    <lineage>
        <taxon>Eukaryota</taxon>
        <taxon>Sar</taxon>
        <taxon>Stramenopiles</taxon>
        <taxon>Ochrophyta</taxon>
        <taxon>Pelagophyceae</taxon>
        <taxon>Pelagomonadales</taxon>
        <taxon>Pelagomonadaceae</taxon>
        <taxon>Pelagomonas</taxon>
    </lineage>
</organism>
<name>A0A8J2WPC9_9STRA</name>